<accession>A0AAU8EER7</accession>
<proteinExistence type="predicted"/>
<gene>
    <name evidence="1" type="ORF">vBKpn2P2_78</name>
</gene>
<name>A0AAU8EER7_9VIRU</name>
<reference evidence="1" key="1">
    <citation type="submission" date="2024-05" db="EMBL/GenBank/DDBJ databases">
        <authorList>
            <person name="Ferriol-Gonzalez C."/>
            <person name="Concha-Eloko R."/>
            <person name="Bernabeu-Gimeno M."/>
            <person name="Fernandez-Cuenca F."/>
            <person name="Canada-Garcia J.E."/>
            <person name="Garcia-Cobos S."/>
            <person name="Sanjuan R."/>
            <person name="Domingo-Calap P."/>
        </authorList>
    </citation>
    <scope>NUCLEOTIDE SEQUENCE</scope>
</reference>
<dbReference type="InterPro" id="IPR025395">
    <property type="entry name" value="Phage_tail_terminator-like"/>
</dbReference>
<organism evidence="1">
    <name type="scientific">Klebsiella phage vB_Kpn2-P2</name>
    <dbReference type="NCBI Taxonomy" id="3230849"/>
    <lineage>
        <taxon>Viruses</taxon>
    </lineage>
</organism>
<dbReference type="Gene3D" id="3.30.2000.20">
    <property type="match status" value="1"/>
</dbReference>
<dbReference type="EMBL" id="PP848851">
    <property type="protein sequence ID" value="XCG96926.1"/>
    <property type="molecule type" value="Genomic_DNA"/>
</dbReference>
<protein>
    <submittedName>
        <fullName evidence="1">Tail terminator</fullName>
    </submittedName>
</protein>
<dbReference type="Pfam" id="PF13554">
    <property type="entry name" value="Phage_tail_terminator_5"/>
    <property type="match status" value="1"/>
</dbReference>
<sequence>MSYPFDWVEDLIYGHLASGLPDKVNDMAWKNLTFDPAGRTVWLKVINAPITEEGITLGPTGDNELRGFLQIGIYTAIGQGVAESKEVYGRVSERFNVPQRLAGPTGDSFVKFTSKGYSQGGQTSIGDFTRGGTEGVWDADYITVYWLAREPKQRN</sequence>
<evidence type="ECO:0000313" key="1">
    <source>
        <dbReference type="EMBL" id="XCG96926.1"/>
    </source>
</evidence>